<evidence type="ECO:0000256" key="1">
    <source>
        <dbReference type="SAM" id="MobiDB-lite"/>
    </source>
</evidence>
<organism evidence="2">
    <name type="scientific">Phaffia rhodozyma</name>
    <name type="common">Yeast</name>
    <name type="synonym">Xanthophyllomyces dendrorhous</name>
    <dbReference type="NCBI Taxonomy" id="264483"/>
    <lineage>
        <taxon>Eukaryota</taxon>
        <taxon>Fungi</taxon>
        <taxon>Dikarya</taxon>
        <taxon>Basidiomycota</taxon>
        <taxon>Agaricomycotina</taxon>
        <taxon>Tremellomycetes</taxon>
        <taxon>Cystofilobasidiales</taxon>
        <taxon>Mrakiaceae</taxon>
        <taxon>Phaffia</taxon>
    </lineage>
</organism>
<evidence type="ECO:0000313" key="2">
    <source>
        <dbReference type="EMBL" id="CAC12855.1"/>
    </source>
</evidence>
<sequence length="83" mass="9646">MRRGRKKRAMSRRPYESKEEGDDPNPGLDLSFHRRGGLIRATGKRERQALERGRSPSVSPPLLRTACSKKKRRQRNGTSETRW</sequence>
<feature type="region of interest" description="Disordered" evidence="1">
    <location>
        <begin position="1"/>
        <end position="83"/>
    </location>
</feature>
<keyword evidence="2" id="KW-0614">Plasmid</keyword>
<accession>Q9HFD5</accession>
<dbReference type="AlphaFoldDB" id="Q9HFD5"/>
<feature type="compositionally biased region" description="Basic and acidic residues" evidence="1">
    <location>
        <begin position="43"/>
        <end position="54"/>
    </location>
</feature>
<feature type="compositionally biased region" description="Basic residues" evidence="1">
    <location>
        <begin position="1"/>
        <end position="11"/>
    </location>
</feature>
<geneLocation type="plasmid" evidence="2">
    <name>pDK1</name>
</geneLocation>
<name>Q9HFD5_PHARH</name>
<proteinExistence type="predicted"/>
<dbReference type="EMBL" id="AJ278424">
    <property type="protein sequence ID" value="CAC12855.1"/>
    <property type="molecule type" value="Genomic_DNA"/>
</dbReference>
<reference evidence="2" key="1">
    <citation type="submission" date="2000-06" db="EMBL/GenBank/DDBJ databases">
        <title>Cloning and Nucleotide sequence of a linear DNA plasmid from Xanthophyllomyces dendrorhous (Phaffia rhodozyma).</title>
        <authorList>
            <person name="Ducrey Santopietro L.M."/>
            <person name="Kula M.R."/>
        </authorList>
    </citation>
    <scope>NUCLEOTIDE SEQUENCE</scope>
    <source>
        <strain evidence="2">NRRL Y'17269</strain>
        <plasmid evidence="2">pDK1</plasmid>
    </source>
</reference>
<protein>
    <submittedName>
        <fullName evidence="2">Uncharacterized protein</fullName>
    </submittedName>
</protein>